<feature type="transmembrane region" description="Helical" evidence="8">
    <location>
        <begin position="72"/>
        <end position="94"/>
    </location>
</feature>
<feature type="transmembrane region" description="Helical" evidence="8">
    <location>
        <begin position="301"/>
        <end position="323"/>
    </location>
</feature>
<keyword evidence="4" id="KW-1003">Cell membrane</keyword>
<dbReference type="Pfam" id="PF01594">
    <property type="entry name" value="AI-2E_transport"/>
    <property type="match status" value="1"/>
</dbReference>
<evidence type="ECO:0000256" key="7">
    <source>
        <dbReference type="ARBA" id="ARBA00023136"/>
    </source>
</evidence>
<dbReference type="RefSeq" id="WP_009143257.1">
    <property type="nucleotide sequence ID" value="NZ_GL830988.1"/>
</dbReference>
<keyword evidence="5 8" id="KW-0812">Transmembrane</keyword>
<comment type="caution">
    <text evidence="9">The sequence shown here is derived from an EMBL/GenBank/DDBJ whole genome shotgun (WGS) entry which is preliminary data.</text>
</comment>
<feature type="transmembrane region" description="Helical" evidence="8">
    <location>
        <begin position="249"/>
        <end position="267"/>
    </location>
</feature>
<dbReference type="Proteomes" id="UP000018458">
    <property type="component" value="Unassembled WGS sequence"/>
</dbReference>
<keyword evidence="6 8" id="KW-1133">Transmembrane helix</keyword>
<dbReference type="STRING" id="762983.HMPREF9444_01056"/>
<proteinExistence type="inferred from homology"/>
<evidence type="ECO:0000256" key="2">
    <source>
        <dbReference type="ARBA" id="ARBA00009773"/>
    </source>
</evidence>
<evidence type="ECO:0000256" key="6">
    <source>
        <dbReference type="ARBA" id="ARBA00022989"/>
    </source>
</evidence>
<evidence type="ECO:0000256" key="4">
    <source>
        <dbReference type="ARBA" id="ARBA00022475"/>
    </source>
</evidence>
<dbReference type="GO" id="GO:0055085">
    <property type="term" value="P:transmembrane transport"/>
    <property type="evidence" value="ECO:0007669"/>
    <property type="project" value="TreeGrafter"/>
</dbReference>
<sequence>MIELFKNWYRRHFSVPGAPEFACVLISIFIIIYFFMWLVGPLVVALCLAYCLDGAVCFFMRHLHVGRRLSASIVMCLFIGAALLALILVVPQIINQGISFYNIILSMGADVSQAISAEAAHSDEFVMSVKDIDLLITQHIMNFVSTLPDPIPSMVAENTVLSALTSIRSQLMKATAVLMRTQLVPSVFNAFSWLIYLIIVPIFTFLMLANKYALQKRVLTYILPNRQNIIKEFWPSINSQIAGYIRGKIVHIIVIAIANTLAFKIMGLNYGTLLGVGVGLSVVVPYVGAVLIGVPVILVALLQFGFSMTLAWVLGVYVIIQLLDSNVLTPMLFSKALNLDAFSILAAILIFGGLWGFWGVFFAIPLATLIKTIISRWPSADADPQRLLLKAKD</sequence>
<evidence type="ECO:0008006" key="11">
    <source>
        <dbReference type="Google" id="ProtNLM"/>
    </source>
</evidence>
<evidence type="ECO:0000256" key="3">
    <source>
        <dbReference type="ARBA" id="ARBA00022448"/>
    </source>
</evidence>
<dbReference type="PANTHER" id="PTHR21716:SF53">
    <property type="entry name" value="PERMEASE PERM-RELATED"/>
    <property type="match status" value="1"/>
</dbReference>
<dbReference type="InterPro" id="IPR002549">
    <property type="entry name" value="AI-2E-like"/>
</dbReference>
<feature type="transmembrane region" description="Helical" evidence="8">
    <location>
        <begin position="190"/>
        <end position="209"/>
    </location>
</feature>
<evidence type="ECO:0000256" key="5">
    <source>
        <dbReference type="ARBA" id="ARBA00022692"/>
    </source>
</evidence>
<dbReference type="HOGENOM" id="CLU_031275_8_0_6"/>
<dbReference type="GO" id="GO:0005886">
    <property type="term" value="C:plasma membrane"/>
    <property type="evidence" value="ECO:0007669"/>
    <property type="project" value="UniProtKB-SubCell"/>
</dbReference>
<reference evidence="9 10" key="1">
    <citation type="submission" date="2011-01" db="EMBL/GenBank/DDBJ databases">
        <authorList>
            <person name="Weinstock G."/>
            <person name="Sodergren E."/>
            <person name="Clifton S."/>
            <person name="Fulton L."/>
            <person name="Fulton B."/>
            <person name="Courtney L."/>
            <person name="Fronick C."/>
            <person name="Harrison M."/>
            <person name="Strong C."/>
            <person name="Farmer C."/>
            <person name="Delahaunty K."/>
            <person name="Markovic C."/>
            <person name="Hall O."/>
            <person name="Minx P."/>
            <person name="Tomlinson C."/>
            <person name="Mitreva M."/>
            <person name="Hou S."/>
            <person name="Chen J."/>
            <person name="Wollam A."/>
            <person name="Pepin K.H."/>
            <person name="Johnson M."/>
            <person name="Bhonagiri V."/>
            <person name="Zhang X."/>
            <person name="Suruliraj S."/>
            <person name="Warren W."/>
            <person name="Chinwalla A."/>
            <person name="Mardis E.R."/>
            <person name="Wilson R.K."/>
        </authorList>
    </citation>
    <scope>NUCLEOTIDE SEQUENCE [LARGE SCALE GENOMIC DNA]</scope>
    <source>
        <strain evidence="10">DSM 22608 / JCM 16073 / KCTC 15190 / YIT 12066</strain>
    </source>
</reference>
<dbReference type="eggNOG" id="COG0628">
    <property type="taxonomic scope" value="Bacteria"/>
</dbReference>
<evidence type="ECO:0000256" key="1">
    <source>
        <dbReference type="ARBA" id="ARBA00004651"/>
    </source>
</evidence>
<keyword evidence="7 8" id="KW-0472">Membrane</keyword>
<gene>
    <name evidence="9" type="ORF">HMPREF9444_01056</name>
</gene>
<evidence type="ECO:0000313" key="10">
    <source>
        <dbReference type="Proteomes" id="UP000018458"/>
    </source>
</evidence>
<name>E8LK19_SUCHY</name>
<comment type="similarity">
    <text evidence="2">Belongs to the autoinducer-2 exporter (AI-2E) (TC 2.A.86) family.</text>
</comment>
<accession>E8LK19</accession>
<feature type="transmembrane region" description="Helical" evidence="8">
    <location>
        <begin position="42"/>
        <end position="60"/>
    </location>
</feature>
<organism evidence="9 10">
    <name type="scientific">Succinatimonas hippei (strain DSM 22608 / JCM 16073 / KCTC 15190 / YIT 12066)</name>
    <dbReference type="NCBI Taxonomy" id="762983"/>
    <lineage>
        <taxon>Bacteria</taxon>
        <taxon>Pseudomonadati</taxon>
        <taxon>Pseudomonadota</taxon>
        <taxon>Gammaproteobacteria</taxon>
        <taxon>Aeromonadales</taxon>
        <taxon>Succinivibrionaceae</taxon>
        <taxon>Succinatimonas</taxon>
    </lineage>
</organism>
<protein>
    <recommendedName>
        <fullName evidence="11">ATP synthase F0, A subunit</fullName>
    </recommendedName>
</protein>
<dbReference type="OrthoDB" id="5562213at2"/>
<keyword evidence="10" id="KW-1185">Reference proteome</keyword>
<feature type="transmembrane region" description="Helical" evidence="8">
    <location>
        <begin position="343"/>
        <end position="370"/>
    </location>
</feature>
<comment type="subcellular location">
    <subcellularLocation>
        <location evidence="1">Cell membrane</location>
        <topology evidence="1">Multi-pass membrane protein</topology>
    </subcellularLocation>
</comment>
<dbReference type="AlphaFoldDB" id="E8LK19"/>
<keyword evidence="3" id="KW-0813">Transport</keyword>
<evidence type="ECO:0000256" key="8">
    <source>
        <dbReference type="SAM" id="Phobius"/>
    </source>
</evidence>
<evidence type="ECO:0000313" key="9">
    <source>
        <dbReference type="EMBL" id="EFY07135.1"/>
    </source>
</evidence>
<feature type="transmembrane region" description="Helical" evidence="8">
    <location>
        <begin position="12"/>
        <end position="36"/>
    </location>
</feature>
<feature type="transmembrane region" description="Helical" evidence="8">
    <location>
        <begin position="273"/>
        <end position="294"/>
    </location>
</feature>
<dbReference type="PANTHER" id="PTHR21716">
    <property type="entry name" value="TRANSMEMBRANE PROTEIN"/>
    <property type="match status" value="1"/>
</dbReference>
<dbReference type="EMBL" id="AEVO01000051">
    <property type="protein sequence ID" value="EFY07135.1"/>
    <property type="molecule type" value="Genomic_DNA"/>
</dbReference>